<feature type="region of interest" description="Disordered" evidence="5">
    <location>
        <begin position="248"/>
        <end position="275"/>
    </location>
</feature>
<evidence type="ECO:0000256" key="5">
    <source>
        <dbReference type="SAM" id="MobiDB-lite"/>
    </source>
</evidence>
<dbReference type="eggNOG" id="KOG4472">
    <property type="taxonomic scope" value="Eukaryota"/>
</dbReference>
<dbReference type="HOGENOM" id="CLU_024327_3_0_1"/>
<evidence type="ECO:0000256" key="4">
    <source>
        <dbReference type="PIRSR" id="PIRSR018153-1"/>
    </source>
</evidence>
<dbReference type="VEuPathDB" id="FungiDB:HMPREF1541_09500"/>
<keyword evidence="2" id="KW-0328">Glycosyltransferase</keyword>
<dbReference type="SUPFAM" id="SSF53448">
    <property type="entry name" value="Nucleotide-diphospho-sugar transferases"/>
    <property type="match status" value="1"/>
</dbReference>
<dbReference type="Proteomes" id="UP000030752">
    <property type="component" value="Unassembled WGS sequence"/>
</dbReference>
<accession>W2SAE0</accession>
<dbReference type="RefSeq" id="XP_008712395.1">
    <property type="nucleotide sequence ID" value="XM_008714173.1"/>
</dbReference>
<dbReference type="OrthoDB" id="202470at2759"/>
<evidence type="ECO:0000256" key="3">
    <source>
        <dbReference type="ARBA" id="ARBA00022679"/>
    </source>
</evidence>
<organism evidence="6 7">
    <name type="scientific">Cyphellophora europaea (strain CBS 101466)</name>
    <name type="common">Phialophora europaea</name>
    <dbReference type="NCBI Taxonomy" id="1220924"/>
    <lineage>
        <taxon>Eukaryota</taxon>
        <taxon>Fungi</taxon>
        <taxon>Dikarya</taxon>
        <taxon>Ascomycota</taxon>
        <taxon>Pezizomycotina</taxon>
        <taxon>Eurotiomycetes</taxon>
        <taxon>Chaetothyriomycetidae</taxon>
        <taxon>Chaetothyriales</taxon>
        <taxon>Cyphellophoraceae</taxon>
        <taxon>Cyphellophora</taxon>
    </lineage>
</organism>
<dbReference type="GO" id="GO:0005794">
    <property type="term" value="C:Golgi apparatus"/>
    <property type="evidence" value="ECO:0007669"/>
    <property type="project" value="TreeGrafter"/>
</dbReference>
<dbReference type="GO" id="GO:0000032">
    <property type="term" value="P:cell wall mannoprotein biosynthetic process"/>
    <property type="evidence" value="ECO:0007669"/>
    <property type="project" value="TreeGrafter"/>
</dbReference>
<dbReference type="GO" id="GO:0016020">
    <property type="term" value="C:membrane"/>
    <property type="evidence" value="ECO:0007669"/>
    <property type="project" value="InterPro"/>
</dbReference>
<dbReference type="GO" id="GO:0006487">
    <property type="term" value="P:protein N-linked glycosylation"/>
    <property type="evidence" value="ECO:0007669"/>
    <property type="project" value="TreeGrafter"/>
</dbReference>
<dbReference type="GeneID" id="19976839"/>
<dbReference type="PANTHER" id="PTHR31121:SF7">
    <property type="entry name" value="MANNOSYLTRANSFERASE KTR4-RELATED"/>
    <property type="match status" value="1"/>
</dbReference>
<dbReference type="STRING" id="1220924.W2SAE0"/>
<evidence type="ECO:0000313" key="7">
    <source>
        <dbReference type="Proteomes" id="UP000030752"/>
    </source>
</evidence>
<evidence type="ECO:0000313" key="6">
    <source>
        <dbReference type="EMBL" id="ETN45667.1"/>
    </source>
</evidence>
<dbReference type="EMBL" id="KB822712">
    <property type="protein sequence ID" value="ETN45667.1"/>
    <property type="molecule type" value="Genomic_DNA"/>
</dbReference>
<feature type="active site" description="Nucleophile" evidence="4">
    <location>
        <position position="165"/>
    </location>
</feature>
<gene>
    <name evidence="6" type="ORF">HMPREF1541_09500</name>
</gene>
<feature type="compositionally biased region" description="Basic and acidic residues" evidence="5">
    <location>
        <begin position="266"/>
        <end position="275"/>
    </location>
</feature>
<dbReference type="PIRSF" id="PIRSF018153">
    <property type="entry name" value="Glyco_trans_15"/>
    <property type="match status" value="1"/>
</dbReference>
<dbReference type="PANTHER" id="PTHR31121">
    <property type="entry name" value="ALPHA-1,2 MANNOSYLTRANSFERASE KTR1"/>
    <property type="match status" value="1"/>
</dbReference>
<name>W2SAE0_CYPE1</name>
<dbReference type="GO" id="GO:0000026">
    <property type="term" value="F:alpha-1,2-mannosyltransferase activity"/>
    <property type="evidence" value="ECO:0007669"/>
    <property type="project" value="TreeGrafter"/>
</dbReference>
<dbReference type="InParanoid" id="W2SAE0"/>
<dbReference type="Gene3D" id="3.90.550.10">
    <property type="entry name" value="Spore Coat Polysaccharide Biosynthesis Protein SpsA, Chain A"/>
    <property type="match status" value="1"/>
</dbReference>
<comment type="similarity">
    <text evidence="1">Belongs to the glycosyltransferase 15 family.</text>
</comment>
<sequence>MTQAATSNATSAETSYHLIPTEHWSTPSNISRSRYHDSLDYLGSLGVGKGSLISYRHMCRWNSGFFFQHPALQDYRYYWRVEPDVHFFCHIPYDPFSFIHENSIVYGFNMAILEDARSFPSLWRTTLAFTHAHPEMLHPDADLSWLVDDDEGGTYANCQFFSNFEIGSLDFFRSEASKKYFEWLDDSGGFYYERFGDAPIHTLAVALFAARNQVWFFRDIGYQHDSARHCPAEYLRGRASPLEGHGRKAAQRHHVGQIGRQTSGREAGRGGGERCACEPTPLDENFYRLVPMESPQRKPADTCVRLWLGGEWLSKRDGWKRDIEVQLGGDGYGGYERG</sequence>
<evidence type="ECO:0000256" key="1">
    <source>
        <dbReference type="ARBA" id="ARBA00007677"/>
    </source>
</evidence>
<dbReference type="InterPro" id="IPR029044">
    <property type="entry name" value="Nucleotide-diphossugar_trans"/>
</dbReference>
<protein>
    <submittedName>
        <fullName evidence="6">Uncharacterized protein</fullName>
    </submittedName>
</protein>
<proteinExistence type="inferred from homology"/>
<dbReference type="Pfam" id="PF01793">
    <property type="entry name" value="Glyco_transf_15"/>
    <property type="match status" value="1"/>
</dbReference>
<reference evidence="6 7" key="1">
    <citation type="submission" date="2013-03" db="EMBL/GenBank/DDBJ databases">
        <title>The Genome Sequence of Phialophora europaea CBS 101466.</title>
        <authorList>
            <consortium name="The Broad Institute Genomics Platform"/>
            <person name="Cuomo C."/>
            <person name="de Hoog S."/>
            <person name="Gorbushina A."/>
            <person name="Walker B."/>
            <person name="Young S.K."/>
            <person name="Zeng Q."/>
            <person name="Gargeya S."/>
            <person name="Fitzgerald M."/>
            <person name="Haas B."/>
            <person name="Abouelleil A."/>
            <person name="Allen A.W."/>
            <person name="Alvarado L."/>
            <person name="Arachchi H.M."/>
            <person name="Berlin A.M."/>
            <person name="Chapman S.B."/>
            <person name="Gainer-Dewar J."/>
            <person name="Goldberg J."/>
            <person name="Griggs A."/>
            <person name="Gujja S."/>
            <person name="Hansen M."/>
            <person name="Howarth C."/>
            <person name="Imamovic A."/>
            <person name="Ireland A."/>
            <person name="Larimer J."/>
            <person name="McCowan C."/>
            <person name="Murphy C."/>
            <person name="Pearson M."/>
            <person name="Poon T.W."/>
            <person name="Priest M."/>
            <person name="Roberts A."/>
            <person name="Saif S."/>
            <person name="Shea T."/>
            <person name="Sisk P."/>
            <person name="Sykes S."/>
            <person name="Wortman J."/>
            <person name="Nusbaum C."/>
            <person name="Birren B."/>
        </authorList>
    </citation>
    <scope>NUCLEOTIDE SEQUENCE [LARGE SCALE GENOMIC DNA]</scope>
    <source>
        <strain evidence="6 7">CBS 101466</strain>
    </source>
</reference>
<dbReference type="InterPro" id="IPR002685">
    <property type="entry name" value="Glyco_trans_15"/>
</dbReference>
<dbReference type="GO" id="GO:0006493">
    <property type="term" value="P:protein O-linked glycosylation"/>
    <property type="evidence" value="ECO:0007669"/>
    <property type="project" value="TreeGrafter"/>
</dbReference>
<evidence type="ECO:0000256" key="2">
    <source>
        <dbReference type="ARBA" id="ARBA00022676"/>
    </source>
</evidence>
<keyword evidence="3" id="KW-0808">Transferase</keyword>
<dbReference type="AlphaFoldDB" id="W2SAE0"/>
<keyword evidence="7" id="KW-1185">Reference proteome</keyword>